<reference evidence="2 3" key="1">
    <citation type="submission" date="2016-08" db="EMBL/GenBank/DDBJ databases">
        <title>Novel Firmicutes and Novel Genomes.</title>
        <authorList>
            <person name="Poppleton D.I."/>
            <person name="Gribaldo S."/>
        </authorList>
    </citation>
    <scope>NUCLEOTIDE SEQUENCE [LARGE SCALE GENOMIC DNA]</scope>
    <source>
        <strain evidence="2 3">CTT3</strain>
    </source>
</reference>
<feature type="domain" description="PurM-like N-terminal" evidence="1">
    <location>
        <begin position="8"/>
        <end position="124"/>
    </location>
</feature>
<sequence length="247" mass="26943">MKIEKFRDLTIISIDAKRALVVSCDSSGGVGNKERDVIKVPPNVLGYFTSHVALSEVISVGAEPMTIINTLSVEMDNTGMKILKGIKEAIKPLNLDENKIITGSTEENFPVCQTGMGITVIGIINKSKLNSINIPKNSMVVVAGIPKVGNEVKMGDNEILSVSTLIKLREKSYVYDILPVGSKGILYEINEMARTNGLKYILNKDIDIDLNKSAGPSTCAVLSVDKNRFKDLKESFNIPIRTIGKFI</sequence>
<dbReference type="Proteomes" id="UP000284177">
    <property type="component" value="Unassembled WGS sequence"/>
</dbReference>
<name>A0A419SZA2_9FIRM</name>
<comment type="caution">
    <text evidence="2">The sequence shown here is derived from an EMBL/GenBank/DDBJ whole genome shotgun (WGS) entry which is preliminary data.</text>
</comment>
<keyword evidence="3" id="KW-1185">Reference proteome</keyword>
<dbReference type="InterPro" id="IPR016188">
    <property type="entry name" value="PurM-like_N"/>
</dbReference>
<gene>
    <name evidence="2" type="ORF">BET03_04445</name>
</gene>
<evidence type="ECO:0000259" key="1">
    <source>
        <dbReference type="Pfam" id="PF00586"/>
    </source>
</evidence>
<dbReference type="RefSeq" id="WP_120170094.1">
    <property type="nucleotide sequence ID" value="NZ_MCIB01000034.1"/>
</dbReference>
<dbReference type="EMBL" id="MCIB01000034">
    <property type="protein sequence ID" value="RKD30593.1"/>
    <property type="molecule type" value="Genomic_DNA"/>
</dbReference>
<dbReference type="OrthoDB" id="9805740at2"/>
<dbReference type="SUPFAM" id="SSF55326">
    <property type="entry name" value="PurM N-terminal domain-like"/>
    <property type="match status" value="1"/>
</dbReference>
<dbReference type="AlphaFoldDB" id="A0A419SZA2"/>
<dbReference type="Pfam" id="PF00586">
    <property type="entry name" value="AIRS"/>
    <property type="match status" value="1"/>
</dbReference>
<evidence type="ECO:0000313" key="2">
    <source>
        <dbReference type="EMBL" id="RKD30593.1"/>
    </source>
</evidence>
<organism evidence="2 3">
    <name type="scientific">Thermohalobacter berrensis</name>
    <dbReference type="NCBI Taxonomy" id="99594"/>
    <lineage>
        <taxon>Bacteria</taxon>
        <taxon>Bacillati</taxon>
        <taxon>Bacillota</taxon>
        <taxon>Tissierellia</taxon>
        <taxon>Tissierellales</taxon>
        <taxon>Thermohalobacteraceae</taxon>
        <taxon>Thermohalobacter</taxon>
    </lineage>
</organism>
<proteinExistence type="predicted"/>
<accession>A0A419SZA2</accession>
<dbReference type="Gene3D" id="3.30.1330.10">
    <property type="entry name" value="PurM-like, N-terminal domain"/>
    <property type="match status" value="1"/>
</dbReference>
<protein>
    <submittedName>
        <fullName evidence="2">Selenophosphate synthase</fullName>
    </submittedName>
</protein>
<dbReference type="InterPro" id="IPR036921">
    <property type="entry name" value="PurM-like_N_sf"/>
</dbReference>
<evidence type="ECO:0000313" key="3">
    <source>
        <dbReference type="Proteomes" id="UP000284177"/>
    </source>
</evidence>